<evidence type="ECO:0000313" key="2">
    <source>
        <dbReference type="EMBL" id="KKF37016.1"/>
    </source>
</evidence>
<dbReference type="EMBL" id="JXNU01000003">
    <property type="protein sequence ID" value="KKF37016.1"/>
    <property type="molecule type" value="Genomic_DNA"/>
</dbReference>
<evidence type="ECO:0000313" key="3">
    <source>
        <dbReference type="Proteomes" id="UP000033924"/>
    </source>
</evidence>
<feature type="signal peptide" evidence="1">
    <location>
        <begin position="1"/>
        <end position="18"/>
    </location>
</feature>
<organism evidence="2 3">
    <name type="scientific">Erwinia tracheiphila</name>
    <dbReference type="NCBI Taxonomy" id="65700"/>
    <lineage>
        <taxon>Bacteria</taxon>
        <taxon>Pseudomonadati</taxon>
        <taxon>Pseudomonadota</taxon>
        <taxon>Gammaproteobacteria</taxon>
        <taxon>Enterobacterales</taxon>
        <taxon>Erwiniaceae</taxon>
        <taxon>Erwinia</taxon>
    </lineage>
</organism>
<dbReference type="RefSeq" id="WP_016191173.1">
    <property type="nucleotide sequence ID" value="NZ_CP089932.1"/>
</dbReference>
<comment type="caution">
    <text evidence="2">The sequence shown here is derived from an EMBL/GenBank/DDBJ whole genome shotgun (WGS) entry which is preliminary data.</text>
</comment>
<evidence type="ECO:0000256" key="1">
    <source>
        <dbReference type="SAM" id="SignalP"/>
    </source>
</evidence>
<dbReference type="PATRIC" id="fig|65700.7.peg.4673"/>
<accession>A0A0M2KJ43</accession>
<dbReference type="AlphaFoldDB" id="A0A0M2KJ43"/>
<gene>
    <name evidence="2" type="ORF">SY86_18810</name>
</gene>
<keyword evidence="3" id="KW-1185">Reference proteome</keyword>
<feature type="chain" id="PRO_5005635889" evidence="1">
    <location>
        <begin position="19"/>
        <end position="139"/>
    </location>
</feature>
<protein>
    <submittedName>
        <fullName evidence="2">Uncharacterized protein</fullName>
    </submittedName>
</protein>
<proteinExistence type="predicted"/>
<sequence length="139" mass="15552">MIKKTIALSLLVSINAFAYELPVDGKGGYIDECNNYANKKSDIFIKEHNIKFKPYSLHVGEKITEDKDWNETSFKTSLSAVCAMGHFYAKGNKGEADSVKWTLQSNSYDTMYQSVAGDVRGEDLVLLIKNAVIFGRDVK</sequence>
<keyword evidence="1" id="KW-0732">Signal</keyword>
<reference evidence="2 3" key="1">
    <citation type="submission" date="2015-01" db="EMBL/GenBank/DDBJ databases">
        <title>Erwinia tracheiphila.</title>
        <authorList>
            <person name="Shapiro L.R."/>
        </authorList>
    </citation>
    <scope>NUCLEOTIDE SEQUENCE [LARGE SCALE GENOMIC DNA]</scope>
    <source>
        <strain evidence="2 3">BuffGH</strain>
    </source>
</reference>
<dbReference type="Proteomes" id="UP000033924">
    <property type="component" value="Unassembled WGS sequence"/>
</dbReference>
<name>A0A0M2KJ43_9GAMM</name>